<keyword evidence="1" id="KW-0175">Coiled coil</keyword>
<protein>
    <submittedName>
        <fullName evidence="3">Uncharacterized protein</fullName>
    </submittedName>
</protein>
<dbReference type="RefSeq" id="XP_027614211.1">
    <property type="nucleotide sequence ID" value="XM_027758410.1"/>
</dbReference>
<dbReference type="InParanoid" id="A0A401GM69"/>
<feature type="compositionally biased region" description="Basic residues" evidence="2">
    <location>
        <begin position="108"/>
        <end position="119"/>
    </location>
</feature>
<gene>
    <name evidence="3" type="ORF">SCP_0503460</name>
</gene>
<feature type="region of interest" description="Disordered" evidence="2">
    <location>
        <begin position="99"/>
        <end position="119"/>
    </location>
</feature>
<evidence type="ECO:0000256" key="1">
    <source>
        <dbReference type="SAM" id="Coils"/>
    </source>
</evidence>
<dbReference type="EMBL" id="BFAD01000005">
    <property type="protein sequence ID" value="GBE83298.1"/>
    <property type="molecule type" value="Genomic_DNA"/>
</dbReference>
<evidence type="ECO:0000256" key="2">
    <source>
        <dbReference type="SAM" id="MobiDB-lite"/>
    </source>
</evidence>
<organism evidence="3 4">
    <name type="scientific">Sparassis crispa</name>
    <dbReference type="NCBI Taxonomy" id="139825"/>
    <lineage>
        <taxon>Eukaryota</taxon>
        <taxon>Fungi</taxon>
        <taxon>Dikarya</taxon>
        <taxon>Basidiomycota</taxon>
        <taxon>Agaricomycotina</taxon>
        <taxon>Agaricomycetes</taxon>
        <taxon>Polyporales</taxon>
        <taxon>Sparassidaceae</taxon>
        <taxon>Sparassis</taxon>
    </lineage>
</organism>
<proteinExistence type="predicted"/>
<sequence length="119" mass="14104">MDWSTKHYWHSIFTRDKDDEQPRPEILPSDLQALEQFVQKRYDEAMHKLELAEERVHICTWRLEDYEIALATHKTRREKIRESFGGAKSRATAPALVGLPANLSARQSQRRRRSQLRMS</sequence>
<keyword evidence="4" id="KW-1185">Reference proteome</keyword>
<dbReference type="GeneID" id="38780215"/>
<dbReference type="Proteomes" id="UP000287166">
    <property type="component" value="Unassembled WGS sequence"/>
</dbReference>
<evidence type="ECO:0000313" key="4">
    <source>
        <dbReference type="Proteomes" id="UP000287166"/>
    </source>
</evidence>
<dbReference type="AlphaFoldDB" id="A0A401GM69"/>
<feature type="coiled-coil region" evidence="1">
    <location>
        <begin position="35"/>
        <end position="83"/>
    </location>
</feature>
<name>A0A401GM69_9APHY</name>
<evidence type="ECO:0000313" key="3">
    <source>
        <dbReference type="EMBL" id="GBE83298.1"/>
    </source>
</evidence>
<reference evidence="3 4" key="1">
    <citation type="journal article" date="2018" name="Sci. Rep.">
        <title>Genome sequence of the cauliflower mushroom Sparassis crispa (Hanabiratake) and its association with beneficial usage.</title>
        <authorList>
            <person name="Kiyama R."/>
            <person name="Furutani Y."/>
            <person name="Kawaguchi K."/>
            <person name="Nakanishi T."/>
        </authorList>
    </citation>
    <scope>NUCLEOTIDE SEQUENCE [LARGE SCALE GENOMIC DNA]</scope>
</reference>
<accession>A0A401GM69</accession>
<comment type="caution">
    <text evidence="3">The sequence shown here is derived from an EMBL/GenBank/DDBJ whole genome shotgun (WGS) entry which is preliminary data.</text>
</comment>